<keyword evidence="3" id="KW-1185">Reference proteome</keyword>
<feature type="domain" description="C-type lectin" evidence="1">
    <location>
        <begin position="130"/>
        <end position="213"/>
    </location>
</feature>
<protein>
    <recommendedName>
        <fullName evidence="1">C-type lectin domain-containing protein</fullName>
    </recommendedName>
</protein>
<name>A0A3M7R5N3_BRAPC</name>
<dbReference type="Pfam" id="PF00059">
    <property type="entry name" value="Lectin_C"/>
    <property type="match status" value="1"/>
</dbReference>
<sequence>MFMQNTLCLMMHNSKSFFIRKSVFKKAENLSVFTNLIISKTVRNKFFCLDECNSNNRCTYLKFSNKLCHLYEGFGNNQTGSLLKLYLAKVPQMNLQINCRNSSVYWSLETSNCLLCPNNFIKYDENPYACYHNSFQQLNFTDGKNYCDLKNSFLPSPKTIKEINILLNICGNDYSQIWLDSSISSINETYRWRDGSLVENFEDGEPNNRDGNEINLVETVLAIYFKKIHDFPQNATNHCFTCYLIKYIRKNTATNFVAPFLPKIIFLICNKVCCTLLQMKNPVKPN</sequence>
<dbReference type="SUPFAM" id="SSF56436">
    <property type="entry name" value="C-type lectin-like"/>
    <property type="match status" value="1"/>
</dbReference>
<dbReference type="CDD" id="cd00037">
    <property type="entry name" value="CLECT"/>
    <property type="match status" value="1"/>
</dbReference>
<proteinExistence type="predicted"/>
<dbReference type="InterPro" id="IPR016186">
    <property type="entry name" value="C-type_lectin-like/link_sf"/>
</dbReference>
<dbReference type="Gene3D" id="3.10.100.10">
    <property type="entry name" value="Mannose-Binding Protein A, subunit A"/>
    <property type="match status" value="1"/>
</dbReference>
<reference evidence="2 3" key="1">
    <citation type="journal article" date="2018" name="Sci. Rep.">
        <title>Genomic signatures of local adaptation to the degree of environmental predictability in rotifers.</title>
        <authorList>
            <person name="Franch-Gras L."/>
            <person name="Hahn C."/>
            <person name="Garcia-Roger E.M."/>
            <person name="Carmona M.J."/>
            <person name="Serra M."/>
            <person name="Gomez A."/>
        </authorList>
    </citation>
    <scope>NUCLEOTIDE SEQUENCE [LARGE SCALE GENOMIC DNA]</scope>
    <source>
        <strain evidence="2">HYR1</strain>
    </source>
</reference>
<dbReference type="InterPro" id="IPR016187">
    <property type="entry name" value="CTDL_fold"/>
</dbReference>
<dbReference type="InterPro" id="IPR001304">
    <property type="entry name" value="C-type_lectin-like"/>
</dbReference>
<dbReference type="AlphaFoldDB" id="A0A3M7R5N3"/>
<comment type="caution">
    <text evidence="2">The sequence shown here is derived from an EMBL/GenBank/DDBJ whole genome shotgun (WGS) entry which is preliminary data.</text>
</comment>
<dbReference type="Proteomes" id="UP000276133">
    <property type="component" value="Unassembled WGS sequence"/>
</dbReference>
<evidence type="ECO:0000313" key="3">
    <source>
        <dbReference type="Proteomes" id="UP000276133"/>
    </source>
</evidence>
<evidence type="ECO:0000259" key="1">
    <source>
        <dbReference type="PROSITE" id="PS50041"/>
    </source>
</evidence>
<dbReference type="PROSITE" id="PS50041">
    <property type="entry name" value="C_TYPE_LECTIN_2"/>
    <property type="match status" value="1"/>
</dbReference>
<evidence type="ECO:0000313" key="2">
    <source>
        <dbReference type="EMBL" id="RNA18902.1"/>
    </source>
</evidence>
<gene>
    <name evidence="2" type="ORF">BpHYR1_050037</name>
</gene>
<dbReference type="EMBL" id="REGN01004152">
    <property type="protein sequence ID" value="RNA18902.1"/>
    <property type="molecule type" value="Genomic_DNA"/>
</dbReference>
<organism evidence="2 3">
    <name type="scientific">Brachionus plicatilis</name>
    <name type="common">Marine rotifer</name>
    <name type="synonym">Brachionus muelleri</name>
    <dbReference type="NCBI Taxonomy" id="10195"/>
    <lineage>
        <taxon>Eukaryota</taxon>
        <taxon>Metazoa</taxon>
        <taxon>Spiralia</taxon>
        <taxon>Gnathifera</taxon>
        <taxon>Rotifera</taxon>
        <taxon>Eurotatoria</taxon>
        <taxon>Monogononta</taxon>
        <taxon>Pseudotrocha</taxon>
        <taxon>Ploima</taxon>
        <taxon>Brachionidae</taxon>
        <taxon>Brachionus</taxon>
    </lineage>
</organism>
<dbReference type="OrthoDB" id="10206010at2759"/>
<dbReference type="SMART" id="SM00034">
    <property type="entry name" value="CLECT"/>
    <property type="match status" value="1"/>
</dbReference>
<accession>A0A3M7R5N3</accession>